<accession>A0A8J6C4T0</accession>
<name>A0A8J6C4T0_DIALT</name>
<comment type="caution">
    <text evidence="1">The sequence shown here is derived from an EMBL/GenBank/DDBJ whole genome shotgun (WGS) entry which is preliminary data.</text>
</comment>
<keyword evidence="2" id="KW-1185">Reference proteome</keyword>
<dbReference type="GO" id="GO:0005741">
    <property type="term" value="C:mitochondrial outer membrane"/>
    <property type="evidence" value="ECO:0007669"/>
    <property type="project" value="InterPro"/>
</dbReference>
<evidence type="ECO:0000313" key="2">
    <source>
        <dbReference type="Proteomes" id="UP000751190"/>
    </source>
</evidence>
<reference evidence="1" key="1">
    <citation type="submission" date="2021-05" db="EMBL/GenBank/DDBJ databases">
        <title>The genome of the haptophyte Pavlova lutheri (Diacronema luteri, Pavlovales) - a model for lipid biosynthesis in eukaryotic algae.</title>
        <authorList>
            <person name="Hulatt C.J."/>
            <person name="Posewitz M.C."/>
        </authorList>
    </citation>
    <scope>NUCLEOTIDE SEQUENCE</scope>
    <source>
        <strain evidence="1">NIVA-4/92</strain>
    </source>
</reference>
<dbReference type="Proteomes" id="UP000751190">
    <property type="component" value="Unassembled WGS sequence"/>
</dbReference>
<protein>
    <submittedName>
        <fullName evidence="1">Uncharacterized protein</fullName>
    </submittedName>
</protein>
<proteinExistence type="predicted"/>
<dbReference type="Gene3D" id="2.40.160.10">
    <property type="entry name" value="Porin"/>
    <property type="match status" value="1"/>
</dbReference>
<gene>
    <name evidence="1" type="ORF">KFE25_003734</name>
</gene>
<sequence>MEPLPPPPRAANGSASCESGFTDIGKAAFELLTADFSVGKATAELKSCALSGAVVRLSGQHALAGAPSGGCCGGGCAPPGASVQVESTPLRGIIAKLKLSEAGVATTSLETHLHPSVKLTVAGSTPPAGAGGCPVASASVGIELATGLCSAQASFERIKKTGALSLVRTAGGSFPLTAGMSVGYDGETRTLSGRAVKLAYGMPGHYSVTAFASDLGSGKGGTSYGCLVHSMPSGAAGMQIATEVRFADGRPPLLSAAVSAPLTVAGDGATVKAKAGTDSLLHLSLKQRLSASTTVTFAGCVDLHLNSAKTRLGVHLALAP</sequence>
<dbReference type="GO" id="GO:0055085">
    <property type="term" value="P:transmembrane transport"/>
    <property type="evidence" value="ECO:0007669"/>
    <property type="project" value="InterPro"/>
</dbReference>
<dbReference type="OrthoDB" id="7827681at2759"/>
<dbReference type="InterPro" id="IPR023614">
    <property type="entry name" value="Porin_dom_sf"/>
</dbReference>
<dbReference type="InterPro" id="IPR027246">
    <property type="entry name" value="Porin_Euk/Tom40"/>
</dbReference>
<dbReference type="EMBL" id="JAGTXO010000067">
    <property type="protein sequence ID" value="KAG8457580.1"/>
    <property type="molecule type" value="Genomic_DNA"/>
</dbReference>
<dbReference type="AlphaFoldDB" id="A0A8J6C4T0"/>
<organism evidence="1 2">
    <name type="scientific">Diacronema lutheri</name>
    <name type="common">Unicellular marine alga</name>
    <name type="synonym">Monochrysis lutheri</name>
    <dbReference type="NCBI Taxonomy" id="2081491"/>
    <lineage>
        <taxon>Eukaryota</taxon>
        <taxon>Haptista</taxon>
        <taxon>Haptophyta</taxon>
        <taxon>Pavlovophyceae</taxon>
        <taxon>Pavlovales</taxon>
        <taxon>Pavlovaceae</taxon>
        <taxon>Diacronema</taxon>
    </lineage>
</organism>
<evidence type="ECO:0000313" key="1">
    <source>
        <dbReference type="EMBL" id="KAG8457580.1"/>
    </source>
</evidence>
<dbReference type="Pfam" id="PF01459">
    <property type="entry name" value="Porin_3"/>
    <property type="match status" value="1"/>
</dbReference>